<evidence type="ECO:0000259" key="10">
    <source>
        <dbReference type="Pfam" id="PF00534"/>
    </source>
</evidence>
<comment type="similarity">
    <text evidence="9">Belongs to the glycosyltransferase group 1 family.</text>
</comment>
<evidence type="ECO:0000256" key="4">
    <source>
        <dbReference type="ARBA" id="ARBA00019077"/>
    </source>
</evidence>
<comment type="function">
    <text evidence="9">Involved in lipopolysaccharide (LPS) biosynthesis. Catalyzes the transfer of 3-deoxy-D-manno-octulosonate (Kdo) residue(s) from CMP-Kdo to lipid IV(A), the tetraacyldisaccharide-1,4'-bisphosphate precursor of lipid A.</text>
</comment>
<dbReference type="InterPro" id="IPR007507">
    <property type="entry name" value="Glycos_transf_N"/>
</dbReference>
<keyword evidence="13" id="KW-1185">Reference proteome</keyword>
<sequence>MTRGLYSLLWWLALPLVLARLWWRGRKEPGYRAHWGERLGFYGARLPERRTFMLHAVSVGETRAAEPLVEALLARWPDCRILLTHMTPTGRATGRALFGKHGERVVQSYLPYDTGVLVRRFLKHFAPRVCILMETEVWPNLIAGCARQGVPVALVNARLSERSLRRGQRFGGIMMDAARAMSVVAAQTELDAERIRSLGAPRVAVTGSIKFDVVPPQAALETGARLRAHIGARPVFLCASTREGEEALILDAWQRQADKPADALLAIVPRHPQRFDDVAQMVGARGLSLQRRSQLGDKQVDAQVLLGDSMGEMFAYYAACDCAFIGGSLLPLGGQNLIEACALGKPVLVGEHTFNFLDATEEAVAAGGALRVADADALVAQALRLLRNADARAAMGAQAAAFAGRHRGATLRTVELLQRIIL</sequence>
<dbReference type="Proteomes" id="UP001595665">
    <property type="component" value="Unassembled WGS sequence"/>
</dbReference>
<protein>
    <recommendedName>
        <fullName evidence="4 9">3-deoxy-D-manno-octulosonic acid transferase</fullName>
        <shortName evidence="9">Kdo transferase</shortName>
        <ecNumber evidence="3 9">2.4.99.12</ecNumber>
    </recommendedName>
    <alternativeName>
        <fullName evidence="7 9">Lipid IV(A) 3-deoxy-D-manno-octulosonic acid transferase</fullName>
    </alternativeName>
</protein>
<evidence type="ECO:0000313" key="13">
    <source>
        <dbReference type="Proteomes" id="UP001595665"/>
    </source>
</evidence>
<dbReference type="GO" id="GO:0043842">
    <property type="term" value="F:Kdo transferase activity"/>
    <property type="evidence" value="ECO:0007669"/>
    <property type="project" value="UniProtKB-EC"/>
</dbReference>
<accession>A0ABV7PKC0</accession>
<evidence type="ECO:0000256" key="2">
    <source>
        <dbReference type="ARBA" id="ARBA00004713"/>
    </source>
</evidence>
<evidence type="ECO:0000256" key="9">
    <source>
        <dbReference type="RuleBase" id="RU365103"/>
    </source>
</evidence>
<gene>
    <name evidence="12" type="primary">waaA</name>
    <name evidence="12" type="ORF">ACFOPH_15195</name>
</gene>
<dbReference type="RefSeq" id="WP_379736186.1">
    <property type="nucleotide sequence ID" value="NZ_JBHRVV010000001.1"/>
</dbReference>
<dbReference type="Gene3D" id="3.40.50.2000">
    <property type="entry name" value="Glycogen Phosphorylase B"/>
    <property type="match status" value="1"/>
</dbReference>
<dbReference type="EMBL" id="JBHRVV010000001">
    <property type="protein sequence ID" value="MFC3459579.1"/>
    <property type="molecule type" value="Genomic_DNA"/>
</dbReference>
<dbReference type="InterPro" id="IPR039901">
    <property type="entry name" value="Kdotransferase"/>
</dbReference>
<dbReference type="NCBIfam" id="NF004386">
    <property type="entry name" value="PRK05749.1-2"/>
    <property type="match status" value="1"/>
</dbReference>
<proteinExistence type="inferred from homology"/>
<evidence type="ECO:0000256" key="5">
    <source>
        <dbReference type="ARBA" id="ARBA00022519"/>
    </source>
</evidence>
<evidence type="ECO:0000256" key="3">
    <source>
        <dbReference type="ARBA" id="ARBA00012621"/>
    </source>
</evidence>
<comment type="catalytic activity">
    <reaction evidence="8 9">
        <text>lipid IVA (E. coli) + CMP-3-deoxy-beta-D-manno-octulosonate = alpha-Kdo-(2-&gt;6)-lipid IVA (E. coli) + CMP + H(+)</text>
        <dbReference type="Rhea" id="RHEA:28066"/>
        <dbReference type="ChEBI" id="CHEBI:15378"/>
        <dbReference type="ChEBI" id="CHEBI:58603"/>
        <dbReference type="ChEBI" id="CHEBI:60364"/>
        <dbReference type="ChEBI" id="CHEBI:60377"/>
        <dbReference type="ChEBI" id="CHEBI:85987"/>
        <dbReference type="EC" id="2.4.99.12"/>
    </reaction>
</comment>
<evidence type="ECO:0000256" key="8">
    <source>
        <dbReference type="ARBA" id="ARBA00049183"/>
    </source>
</evidence>
<feature type="domain" description="Glycosyl transferase family 1" evidence="10">
    <location>
        <begin position="296"/>
        <end position="400"/>
    </location>
</feature>
<evidence type="ECO:0000256" key="7">
    <source>
        <dbReference type="ARBA" id="ARBA00031445"/>
    </source>
</evidence>
<dbReference type="Pfam" id="PF04413">
    <property type="entry name" value="Glycos_transf_N"/>
    <property type="match status" value="1"/>
</dbReference>
<dbReference type="SUPFAM" id="SSF53756">
    <property type="entry name" value="UDP-Glycosyltransferase/glycogen phosphorylase"/>
    <property type="match status" value="1"/>
</dbReference>
<dbReference type="EC" id="2.4.99.12" evidence="3 9"/>
<keyword evidence="5" id="KW-0997">Cell inner membrane</keyword>
<evidence type="ECO:0000313" key="12">
    <source>
        <dbReference type="EMBL" id="MFC3459579.1"/>
    </source>
</evidence>
<dbReference type="PANTHER" id="PTHR42755">
    <property type="entry name" value="3-DEOXY-MANNO-OCTULOSONATE CYTIDYLYLTRANSFERASE"/>
    <property type="match status" value="1"/>
</dbReference>
<keyword evidence="6 9" id="KW-0808">Transferase</keyword>
<dbReference type="InterPro" id="IPR001296">
    <property type="entry name" value="Glyco_trans_1"/>
</dbReference>
<dbReference type="PANTHER" id="PTHR42755:SF1">
    <property type="entry name" value="3-DEOXY-D-MANNO-OCTULOSONIC ACID TRANSFERASE, MITOCHONDRIAL-RELATED"/>
    <property type="match status" value="1"/>
</dbReference>
<keyword evidence="5" id="KW-0472">Membrane</keyword>
<dbReference type="Pfam" id="PF00534">
    <property type="entry name" value="Glycos_transf_1"/>
    <property type="match status" value="1"/>
</dbReference>
<feature type="domain" description="3-deoxy-D-manno-octulosonic-acid transferase N-terminal" evidence="11">
    <location>
        <begin position="34"/>
        <end position="213"/>
    </location>
</feature>
<keyword evidence="12" id="KW-0328">Glycosyltransferase</keyword>
<keyword evidence="9" id="KW-0448">Lipopolysaccharide biosynthesis</keyword>
<dbReference type="Gene3D" id="3.40.50.11720">
    <property type="entry name" value="3-Deoxy-D-manno-octulosonic-acid transferase, N-terminal domain"/>
    <property type="match status" value="1"/>
</dbReference>
<comment type="pathway">
    <text evidence="2 9">Bacterial outer membrane biogenesis; LPS core biosynthesis.</text>
</comment>
<comment type="caution">
    <text evidence="12">The sequence shown here is derived from an EMBL/GenBank/DDBJ whole genome shotgun (WGS) entry which is preliminary data.</text>
</comment>
<evidence type="ECO:0000256" key="6">
    <source>
        <dbReference type="ARBA" id="ARBA00022679"/>
    </source>
</evidence>
<dbReference type="InterPro" id="IPR038107">
    <property type="entry name" value="Glycos_transf_N_sf"/>
</dbReference>
<organism evidence="12 13">
    <name type="scientific">Massilia haematophila</name>
    <dbReference type="NCBI Taxonomy" id="457923"/>
    <lineage>
        <taxon>Bacteria</taxon>
        <taxon>Pseudomonadati</taxon>
        <taxon>Pseudomonadota</taxon>
        <taxon>Betaproteobacteria</taxon>
        <taxon>Burkholderiales</taxon>
        <taxon>Oxalobacteraceae</taxon>
        <taxon>Telluria group</taxon>
        <taxon>Massilia</taxon>
    </lineage>
</organism>
<name>A0ABV7PKC0_9BURK</name>
<reference evidence="13" key="1">
    <citation type="journal article" date="2019" name="Int. J. Syst. Evol. Microbiol.">
        <title>The Global Catalogue of Microorganisms (GCM) 10K type strain sequencing project: providing services to taxonomists for standard genome sequencing and annotation.</title>
        <authorList>
            <consortium name="The Broad Institute Genomics Platform"/>
            <consortium name="The Broad Institute Genome Sequencing Center for Infectious Disease"/>
            <person name="Wu L."/>
            <person name="Ma J."/>
        </authorList>
    </citation>
    <scope>NUCLEOTIDE SEQUENCE [LARGE SCALE GENOMIC DNA]</scope>
    <source>
        <strain evidence="13">CCM 7480</strain>
    </source>
</reference>
<evidence type="ECO:0000259" key="11">
    <source>
        <dbReference type="Pfam" id="PF04413"/>
    </source>
</evidence>
<evidence type="ECO:0000256" key="1">
    <source>
        <dbReference type="ARBA" id="ARBA00004196"/>
    </source>
</evidence>
<keyword evidence="9" id="KW-1003">Cell membrane</keyword>
<comment type="subcellular location">
    <subcellularLocation>
        <location evidence="1">Cell envelope</location>
    </subcellularLocation>
    <subcellularLocation>
        <location evidence="9">Cell membrane</location>
    </subcellularLocation>
</comment>